<evidence type="ECO:0008006" key="5">
    <source>
        <dbReference type="Google" id="ProtNLM"/>
    </source>
</evidence>
<evidence type="ECO:0000313" key="3">
    <source>
        <dbReference type="EMBL" id="CAF1029114.1"/>
    </source>
</evidence>
<organism evidence="3 4">
    <name type="scientific">Adineta ricciae</name>
    <name type="common">Rotifer</name>
    <dbReference type="NCBI Taxonomy" id="249248"/>
    <lineage>
        <taxon>Eukaryota</taxon>
        <taxon>Metazoa</taxon>
        <taxon>Spiralia</taxon>
        <taxon>Gnathifera</taxon>
        <taxon>Rotifera</taxon>
        <taxon>Eurotatoria</taxon>
        <taxon>Bdelloidea</taxon>
        <taxon>Adinetida</taxon>
        <taxon>Adinetidae</taxon>
        <taxon>Adineta</taxon>
    </lineage>
</organism>
<gene>
    <name evidence="3" type="ORF">XAT740_LOCUS14653</name>
</gene>
<dbReference type="Pfam" id="PF06809">
    <property type="entry name" value="NPDC1"/>
    <property type="match status" value="1"/>
</dbReference>
<name>A0A814IVN0_ADIRI</name>
<feature type="compositionally biased region" description="Basic and acidic residues" evidence="1">
    <location>
        <begin position="241"/>
        <end position="253"/>
    </location>
</feature>
<sequence length="325" mass="36200">MTGFVIRFVVLVFVVTTVTIDAGRIFYLPLPKIHSFEHEVKTTPAAFEPTEQSYKERSISNEYLPLFVMENGMLKNGNEIEKRDNFDWEALVDTEASSNRREFDYLSALDKDTRVSHEVRKFSQDNDEPWSLDTAKSEAARLLSDTPDQAQRRNDTIFLLVVGICSLVGVLGLVAAAVFWYRIQKRAEAAIDSDYSSYGVTGSKGNGSKISPSATISDRKLAQSAQMFHYQQQRQQMMAQEKAHLDAKPVHSDDSDDETPTNGDYTVYECPGLAPTGEMEVRNPLFTEPESSSPTSHPTTNNHYPQLSNALPAAAASSTQEKPSS</sequence>
<evidence type="ECO:0000313" key="4">
    <source>
        <dbReference type="Proteomes" id="UP000663828"/>
    </source>
</evidence>
<keyword evidence="2" id="KW-1133">Transmembrane helix</keyword>
<evidence type="ECO:0000256" key="2">
    <source>
        <dbReference type="SAM" id="Phobius"/>
    </source>
</evidence>
<dbReference type="PANTHER" id="PTHR23352">
    <property type="entry name" value="NEURAL PROLIFERATION DIFFERENTIATION AND CONTROL PROTEIN-1 NPDC-1 PROTEIN"/>
    <property type="match status" value="1"/>
</dbReference>
<keyword evidence="4" id="KW-1185">Reference proteome</keyword>
<dbReference type="PANTHER" id="PTHR23352:SF2">
    <property type="entry name" value="NEURAL PROLIFERATION DIFFERENTIATION AND CONTROL PROTEIN 1"/>
    <property type="match status" value="1"/>
</dbReference>
<feature type="region of interest" description="Disordered" evidence="1">
    <location>
        <begin position="227"/>
        <end position="325"/>
    </location>
</feature>
<comment type="caution">
    <text evidence="3">The sequence shown here is derived from an EMBL/GenBank/DDBJ whole genome shotgun (WGS) entry which is preliminary data.</text>
</comment>
<accession>A0A814IVN0</accession>
<keyword evidence="2" id="KW-0812">Transmembrane</keyword>
<evidence type="ECO:0000256" key="1">
    <source>
        <dbReference type="SAM" id="MobiDB-lite"/>
    </source>
</evidence>
<feature type="compositionally biased region" description="Low complexity" evidence="1">
    <location>
        <begin position="227"/>
        <end position="240"/>
    </location>
</feature>
<keyword evidence="2" id="KW-0472">Membrane</keyword>
<reference evidence="3" key="1">
    <citation type="submission" date="2021-02" db="EMBL/GenBank/DDBJ databases">
        <authorList>
            <person name="Nowell W R."/>
        </authorList>
    </citation>
    <scope>NUCLEOTIDE SEQUENCE</scope>
</reference>
<dbReference type="EMBL" id="CAJNOR010000885">
    <property type="protein sequence ID" value="CAF1029114.1"/>
    <property type="molecule type" value="Genomic_DNA"/>
</dbReference>
<protein>
    <recommendedName>
        <fullName evidence="5">Neural proliferation differentiation and control protein 1</fullName>
    </recommendedName>
</protein>
<feature type="transmembrane region" description="Helical" evidence="2">
    <location>
        <begin position="6"/>
        <end position="27"/>
    </location>
</feature>
<dbReference type="GO" id="GO:0016020">
    <property type="term" value="C:membrane"/>
    <property type="evidence" value="ECO:0007669"/>
    <property type="project" value="InterPro"/>
</dbReference>
<proteinExistence type="predicted"/>
<dbReference type="AlphaFoldDB" id="A0A814IVN0"/>
<feature type="compositionally biased region" description="Low complexity" evidence="1">
    <location>
        <begin position="287"/>
        <end position="318"/>
    </location>
</feature>
<dbReference type="InterPro" id="IPR009635">
    <property type="entry name" value="NPDC1"/>
</dbReference>
<dbReference type="Proteomes" id="UP000663828">
    <property type="component" value="Unassembled WGS sequence"/>
</dbReference>
<feature type="transmembrane region" description="Helical" evidence="2">
    <location>
        <begin position="157"/>
        <end position="181"/>
    </location>
</feature>